<dbReference type="SMART" id="SM01044">
    <property type="entry name" value="Btz"/>
    <property type="match status" value="1"/>
</dbReference>
<accession>B9EXV3</accession>
<evidence type="ECO:0000256" key="7">
    <source>
        <dbReference type="ARBA" id="ARBA00022816"/>
    </source>
</evidence>
<feature type="region of interest" description="Disordered" evidence="13">
    <location>
        <begin position="223"/>
        <end position="538"/>
    </location>
</feature>
<keyword evidence="4" id="KW-0813">Transport</keyword>
<feature type="compositionally biased region" description="Acidic residues" evidence="13">
    <location>
        <begin position="148"/>
        <end position="157"/>
    </location>
</feature>
<evidence type="ECO:0000256" key="12">
    <source>
        <dbReference type="ARBA" id="ARBA00023242"/>
    </source>
</evidence>
<dbReference type="GO" id="GO:0006397">
    <property type="term" value="P:mRNA processing"/>
    <property type="evidence" value="ECO:0007669"/>
    <property type="project" value="UniProtKB-KW"/>
</dbReference>
<feature type="compositionally biased region" description="Basic and acidic residues" evidence="13">
    <location>
        <begin position="279"/>
        <end position="289"/>
    </location>
</feature>
<dbReference type="InterPro" id="IPR018545">
    <property type="entry name" value="Btz_dom"/>
</dbReference>
<dbReference type="EMBL" id="CM000138">
    <property type="protein sequence ID" value="EEE54916.1"/>
    <property type="molecule type" value="Genomic_DNA"/>
</dbReference>
<evidence type="ECO:0000256" key="1">
    <source>
        <dbReference type="ARBA" id="ARBA00004123"/>
    </source>
</evidence>
<evidence type="ECO:0000259" key="14">
    <source>
        <dbReference type="SMART" id="SM01044"/>
    </source>
</evidence>
<feature type="compositionally biased region" description="Basic and acidic residues" evidence="13">
    <location>
        <begin position="176"/>
        <end position="186"/>
    </location>
</feature>
<feature type="compositionally biased region" description="Basic and acidic residues" evidence="13">
    <location>
        <begin position="391"/>
        <end position="403"/>
    </location>
</feature>
<organism evidence="15">
    <name type="scientific">Oryza sativa subsp. japonica</name>
    <name type="common">Rice</name>
    <dbReference type="NCBI Taxonomy" id="39947"/>
    <lineage>
        <taxon>Eukaryota</taxon>
        <taxon>Viridiplantae</taxon>
        <taxon>Streptophyta</taxon>
        <taxon>Embryophyta</taxon>
        <taxon>Tracheophyta</taxon>
        <taxon>Spermatophyta</taxon>
        <taxon>Magnoliopsida</taxon>
        <taxon>Liliopsida</taxon>
        <taxon>Poales</taxon>
        <taxon>Poaceae</taxon>
        <taxon>BOP clade</taxon>
        <taxon>Oryzoideae</taxon>
        <taxon>Oryzeae</taxon>
        <taxon>Oryzinae</taxon>
        <taxon>Oryza</taxon>
        <taxon>Oryza sativa</taxon>
    </lineage>
</organism>
<keyword evidence="12" id="KW-0539">Nucleus</keyword>
<name>B9EXV3_ORYSJ</name>
<evidence type="ECO:0000256" key="5">
    <source>
        <dbReference type="ARBA" id="ARBA00022490"/>
    </source>
</evidence>
<dbReference type="AlphaFoldDB" id="B9EXV3"/>
<reference evidence="15" key="2">
    <citation type="submission" date="2008-12" db="EMBL/GenBank/DDBJ databases">
        <title>Improved gene annotation of the rice (Oryza sativa) genomes.</title>
        <authorList>
            <person name="Wang J."/>
            <person name="Li R."/>
            <person name="Fan W."/>
            <person name="Huang Q."/>
            <person name="Zhang J."/>
            <person name="Zhou Y."/>
            <person name="Hu Y."/>
            <person name="Zi S."/>
            <person name="Li J."/>
            <person name="Ni P."/>
            <person name="Zheng H."/>
            <person name="Zhang Y."/>
            <person name="Zhao M."/>
            <person name="Hao Q."/>
            <person name="McDermott J."/>
            <person name="Samudrala R."/>
            <person name="Kristiansen K."/>
            <person name="Wong G.K.-S."/>
        </authorList>
    </citation>
    <scope>NUCLEOTIDE SEQUENCE</scope>
</reference>
<dbReference type="GO" id="GO:0000184">
    <property type="term" value="P:nuclear-transcribed mRNA catabolic process, nonsense-mediated decay"/>
    <property type="evidence" value="ECO:0007669"/>
    <property type="project" value="UniProtKB-KW"/>
</dbReference>
<keyword evidence="9" id="KW-0694">RNA-binding</keyword>
<evidence type="ECO:0000256" key="10">
    <source>
        <dbReference type="ARBA" id="ARBA00023161"/>
    </source>
</evidence>
<reference evidence="15" key="1">
    <citation type="journal article" date="2005" name="PLoS Biol.">
        <title>The genomes of Oryza sativa: a history of duplications.</title>
        <authorList>
            <person name="Yu J."/>
            <person name="Wang J."/>
            <person name="Lin W."/>
            <person name="Li S."/>
            <person name="Li H."/>
            <person name="Zhou J."/>
            <person name="Ni P."/>
            <person name="Dong W."/>
            <person name="Hu S."/>
            <person name="Zeng C."/>
            <person name="Zhang J."/>
            <person name="Zhang Y."/>
            <person name="Li R."/>
            <person name="Xu Z."/>
            <person name="Li S."/>
            <person name="Li X."/>
            <person name="Zheng H."/>
            <person name="Cong L."/>
            <person name="Lin L."/>
            <person name="Yin J."/>
            <person name="Geng J."/>
            <person name="Li G."/>
            <person name="Shi J."/>
            <person name="Liu J."/>
            <person name="Lv H."/>
            <person name="Li J."/>
            <person name="Wang J."/>
            <person name="Deng Y."/>
            <person name="Ran L."/>
            <person name="Shi X."/>
            <person name="Wang X."/>
            <person name="Wu Q."/>
            <person name="Li C."/>
            <person name="Ren X."/>
            <person name="Wang J."/>
            <person name="Wang X."/>
            <person name="Li D."/>
            <person name="Liu D."/>
            <person name="Zhang X."/>
            <person name="Ji Z."/>
            <person name="Zhao W."/>
            <person name="Sun Y."/>
            <person name="Zhang Z."/>
            <person name="Bao J."/>
            <person name="Han Y."/>
            <person name="Dong L."/>
            <person name="Ji J."/>
            <person name="Chen P."/>
            <person name="Wu S."/>
            <person name="Liu J."/>
            <person name="Xiao Y."/>
            <person name="Bu D."/>
            <person name="Tan J."/>
            <person name="Yang L."/>
            <person name="Ye C."/>
            <person name="Zhang J."/>
            <person name="Xu J."/>
            <person name="Zhou Y."/>
            <person name="Yu Y."/>
            <person name="Zhang B."/>
            <person name="Zhuang S."/>
            <person name="Wei H."/>
            <person name="Liu B."/>
            <person name="Lei M."/>
            <person name="Yu H."/>
            <person name="Li Y."/>
            <person name="Xu H."/>
            <person name="Wei S."/>
            <person name="He X."/>
            <person name="Fang L."/>
            <person name="Zhang Z."/>
            <person name="Zhang Y."/>
            <person name="Huang X."/>
            <person name="Su Z."/>
            <person name="Tong W."/>
            <person name="Li J."/>
            <person name="Tong Z."/>
            <person name="Li S."/>
            <person name="Ye J."/>
            <person name="Wang L."/>
            <person name="Fang L."/>
            <person name="Lei T."/>
            <person name="Chen C."/>
            <person name="Chen H."/>
            <person name="Xu Z."/>
            <person name="Li H."/>
            <person name="Huang H."/>
            <person name="Zhang F."/>
            <person name="Xu H."/>
            <person name="Li N."/>
            <person name="Zhao C."/>
            <person name="Li S."/>
            <person name="Dong L."/>
            <person name="Huang Y."/>
            <person name="Li L."/>
            <person name="Xi Y."/>
            <person name="Qi Q."/>
            <person name="Li W."/>
            <person name="Zhang B."/>
            <person name="Hu W."/>
            <person name="Zhang Y."/>
            <person name="Tian X."/>
            <person name="Jiao Y."/>
            <person name="Liang X."/>
            <person name="Jin J."/>
            <person name="Gao L."/>
            <person name="Zheng W."/>
            <person name="Hao B."/>
            <person name="Liu S."/>
            <person name="Wang W."/>
            <person name="Yuan L."/>
            <person name="Cao M."/>
            <person name="McDermott J."/>
            <person name="Samudrala R."/>
            <person name="Wang J."/>
            <person name="Wong G.K."/>
            <person name="Yang H."/>
        </authorList>
    </citation>
    <scope>NUCLEOTIDE SEQUENCE [LARGE SCALE GENOMIC DNA]</scope>
</reference>
<feature type="region of interest" description="Disordered" evidence="13">
    <location>
        <begin position="1"/>
        <end position="187"/>
    </location>
</feature>
<keyword evidence="8" id="KW-0810">Translation regulation</keyword>
<feature type="compositionally biased region" description="Acidic residues" evidence="13">
    <location>
        <begin position="94"/>
        <end position="124"/>
    </location>
</feature>
<dbReference type="PANTHER" id="PTHR46837">
    <property type="entry name" value="PROTEIN MLN51 HOMOLOG"/>
    <property type="match status" value="1"/>
</dbReference>
<dbReference type="GO" id="GO:0035145">
    <property type="term" value="C:exon-exon junction complex"/>
    <property type="evidence" value="ECO:0007669"/>
    <property type="project" value="InterPro"/>
</dbReference>
<keyword evidence="5" id="KW-0963">Cytoplasm</keyword>
<evidence type="ECO:0000256" key="6">
    <source>
        <dbReference type="ARBA" id="ARBA00022664"/>
    </source>
</evidence>
<dbReference type="Pfam" id="PF09405">
    <property type="entry name" value="Btz"/>
    <property type="match status" value="1"/>
</dbReference>
<evidence type="ECO:0000256" key="2">
    <source>
        <dbReference type="ARBA" id="ARBA00004496"/>
    </source>
</evidence>
<evidence type="ECO:0000256" key="4">
    <source>
        <dbReference type="ARBA" id="ARBA00022448"/>
    </source>
</evidence>
<feature type="region of interest" description="Disordered" evidence="13">
    <location>
        <begin position="643"/>
        <end position="679"/>
    </location>
</feature>
<evidence type="ECO:0000256" key="9">
    <source>
        <dbReference type="ARBA" id="ARBA00022884"/>
    </source>
</evidence>
<evidence type="ECO:0000256" key="8">
    <source>
        <dbReference type="ARBA" id="ARBA00022845"/>
    </source>
</evidence>
<feature type="compositionally biased region" description="Polar residues" evidence="13">
    <location>
        <begin position="643"/>
        <end position="652"/>
    </location>
</feature>
<feature type="compositionally biased region" description="Polar residues" evidence="13">
    <location>
        <begin position="411"/>
        <end position="457"/>
    </location>
</feature>
<feature type="compositionally biased region" description="Gly residues" evidence="13">
    <location>
        <begin position="235"/>
        <end position="250"/>
    </location>
</feature>
<dbReference type="GO" id="GO:0051028">
    <property type="term" value="P:mRNA transport"/>
    <property type="evidence" value="ECO:0007669"/>
    <property type="project" value="UniProtKB-KW"/>
</dbReference>
<dbReference type="PANTHER" id="PTHR46837:SF5">
    <property type="entry name" value="PROTEIN MLN51 HOMOLOG"/>
    <property type="match status" value="1"/>
</dbReference>
<keyword evidence="7" id="KW-0509">mRNA transport</keyword>
<feature type="compositionally biased region" description="Polar residues" evidence="13">
    <location>
        <begin position="332"/>
        <end position="341"/>
    </location>
</feature>
<protein>
    <recommendedName>
        <fullName evidence="14">Btz domain-containing protein</fullName>
    </recommendedName>
</protein>
<feature type="compositionally biased region" description="Polar residues" evidence="13">
    <location>
        <begin position="463"/>
        <end position="513"/>
    </location>
</feature>
<dbReference type="GO" id="GO:0005737">
    <property type="term" value="C:cytoplasm"/>
    <property type="evidence" value="ECO:0007669"/>
    <property type="project" value="UniProtKB-SubCell"/>
</dbReference>
<dbReference type="GO" id="GO:0008380">
    <property type="term" value="P:RNA splicing"/>
    <property type="evidence" value="ECO:0007669"/>
    <property type="project" value="UniProtKB-KW"/>
</dbReference>
<dbReference type="GO" id="GO:0006417">
    <property type="term" value="P:regulation of translation"/>
    <property type="evidence" value="ECO:0007669"/>
    <property type="project" value="UniProtKB-KW"/>
</dbReference>
<dbReference type="InterPro" id="IPR044796">
    <property type="entry name" value="MLN51_plant"/>
</dbReference>
<comment type="subcellular location">
    <subcellularLocation>
        <location evidence="2">Cytoplasm</location>
    </subcellularLocation>
    <subcellularLocation>
        <location evidence="1">Nucleus</location>
    </subcellularLocation>
</comment>
<keyword evidence="6" id="KW-0507">mRNA processing</keyword>
<proteinExistence type="inferred from homology"/>
<keyword evidence="11" id="KW-0508">mRNA splicing</keyword>
<feature type="compositionally biased region" description="Polar residues" evidence="13">
    <location>
        <begin position="260"/>
        <end position="269"/>
    </location>
</feature>
<evidence type="ECO:0000256" key="11">
    <source>
        <dbReference type="ARBA" id="ARBA00023187"/>
    </source>
</evidence>
<feature type="compositionally biased region" description="Low complexity" evidence="13">
    <location>
        <begin position="305"/>
        <end position="315"/>
    </location>
</feature>
<dbReference type="GO" id="GO:0003729">
    <property type="term" value="F:mRNA binding"/>
    <property type="evidence" value="ECO:0007669"/>
    <property type="project" value="InterPro"/>
</dbReference>
<comment type="similarity">
    <text evidence="3">Belongs to the CASC3 family.</text>
</comment>
<evidence type="ECO:0000256" key="13">
    <source>
        <dbReference type="SAM" id="MobiDB-lite"/>
    </source>
</evidence>
<feature type="compositionally biased region" description="Acidic residues" evidence="13">
    <location>
        <begin position="29"/>
        <end position="54"/>
    </location>
</feature>
<sequence length="716" mass="77193">MADPTTPADAQPEQAHAAEKPPAAPLTPEEAEAEAETAGSGDDEEYVSDPDDALLPEMRRREASDDEGSEEGRARIGSDRGDGDDGDGQGAAEVYEDEAYEDDDEEYYDDLAEEEVGEGFEEEYDGRAEPPKEVAGAQGEDGEKGDVEGEAAVEGDGEEKKEQEPFAVPTSGAFYMHDDRFQEESRGRRRRMFGGRKLWDAKDDQAWVHDRFEEMNLHEEHYEDKRMSRGRFRGRGGGGRTRGTGHGFARGGKYRGYNEDINNNHQNRPQKVVRGRGPRRYEAVAKNNRDVVGFQRKQPARSRESAASASAVRESGQTLNAQSEMAPPKKNVVNSSLNSASPPFYPSGASNPDFSVPAQRRDNMQAGGSNKVFPSSMKMDDNAKVQSGPAVRRDYGARDRFQHADGPVRQSPRSGGTSLNSSGFAASTVNHGQSSVVRTQGGNGIPSNNQSTSSLHQNPRAPTHQQSHTSVVHQKSGQVQTQSAMRIPTQQLNHRTGNPSTTQHLPVRSTESVENGLYPSSNKSNASSGAGKTNSQEAGRGSFMYGGAQVIGAAGAIGLAQGEQNFPGTPALLPVMQFGSQHPGGVGVPTVGMALPGYVAQQQMGMGNNEMTWLPLLTGAAGAFGGSYPPYIALDPAFYSRSSGQTSSSVPSRESIANKGASPPRNDIVNEEVDQRQNKPRRQILRDELQSVKHHVINACLCWCHFTADSGVAFVA</sequence>
<feature type="compositionally biased region" description="Basic and acidic residues" evidence="13">
    <location>
        <begin position="70"/>
        <end position="83"/>
    </location>
</feature>
<feature type="compositionally biased region" description="Low complexity" evidence="13">
    <location>
        <begin position="520"/>
        <end position="532"/>
    </location>
</feature>
<dbReference type="Proteomes" id="UP000007752">
    <property type="component" value="Chromosome 1"/>
</dbReference>
<gene>
    <name evidence="15" type="ORF">OsJ_02456</name>
</gene>
<feature type="domain" description="Btz" evidence="14">
    <location>
        <begin position="129"/>
        <end position="238"/>
    </location>
</feature>
<evidence type="ECO:0000256" key="3">
    <source>
        <dbReference type="ARBA" id="ARBA00009548"/>
    </source>
</evidence>
<keyword evidence="10" id="KW-0866">Nonsense-mediated mRNA decay</keyword>
<evidence type="ECO:0000313" key="15">
    <source>
        <dbReference type="EMBL" id="EEE54916.1"/>
    </source>
</evidence>